<dbReference type="PANTHER" id="PTHR13771:SF18">
    <property type="entry name" value="INTERCELLULAR ADHESION MOLECULE 1"/>
    <property type="match status" value="1"/>
</dbReference>
<evidence type="ECO:0000256" key="5">
    <source>
        <dbReference type="ARBA" id="ARBA00022737"/>
    </source>
</evidence>
<keyword evidence="12" id="KW-0393">Immunoglobulin domain</keyword>
<dbReference type="PRINTS" id="PR01472">
    <property type="entry name" value="ICAMVCAM1"/>
</dbReference>
<protein>
    <recommendedName>
        <fullName evidence="15">Intercellular adhesion molecule 1</fullName>
    </recommendedName>
</protein>
<evidence type="ECO:0000256" key="10">
    <source>
        <dbReference type="ARBA" id="ARBA00023157"/>
    </source>
</evidence>
<dbReference type="InterPro" id="IPR003599">
    <property type="entry name" value="Ig_sub"/>
</dbReference>
<evidence type="ECO:0000256" key="7">
    <source>
        <dbReference type="ARBA" id="ARBA00022889"/>
    </source>
</evidence>
<dbReference type="InterPro" id="IPR048679">
    <property type="entry name" value="ICAM1_3_5_D2"/>
</dbReference>
<evidence type="ECO:0000256" key="17">
    <source>
        <dbReference type="SAM" id="SignalP"/>
    </source>
</evidence>
<dbReference type="InterPro" id="IPR003988">
    <property type="entry name" value="ICAM"/>
</dbReference>
<keyword evidence="5" id="KW-0677">Repeat</keyword>
<evidence type="ECO:0000256" key="6">
    <source>
        <dbReference type="ARBA" id="ARBA00022843"/>
    </source>
</evidence>
<gene>
    <name evidence="19" type="ORF">HJG59_006583</name>
</gene>
<dbReference type="FunCoup" id="A0A7J8I7X4">
    <property type="interactions" value="436"/>
</dbReference>
<sequence>MIPIATRPPLPALLALLGALLPGPGGAQTSVHPKEAIIPQGGSVWVNCSASCDQHADLGLETHLTKKQVASGFNWVTYELSGIEEDSSSICFANCRSVQTEASMSLTVYSFPEHVELQPLPHWQPVGENLTLHCQVKGGRPRAHLSVMLLRGEELLTQQPAVGEPAEVMTTVLAGRDDHGTDFFCRTELNLQSQGLGLFQNSSVPRQLRTFVLPKVHPRLTAPRIMEVGTQWLVNCTLDGLFPASEAQVLLALEDQRLEPTVEYSKDSLWATAWVKVTPEEKGIQHLTCAVILGNQTQWTQEKVTIYSFPAPNLTLSESEVPEGTMVSVECKAHAGAVVTLSGASAGTPAPSAQFMLNASAEDNERTFLCSAALEVAGKVLHKNKTQTLLVLYGPRLDERDCPGNWTWEEDSQQTLKCQAWGNPVPKLDCHRKVDGALLPIGDLRRVMRNMSGTYICKATSRLGVVKREVVVNVIHLQNNIVTTVIILVAVLVISSIVGIAAYLYNRQRKIREYKLQKAQAAAAMKLNTPP</sequence>
<evidence type="ECO:0000313" key="19">
    <source>
        <dbReference type="EMBL" id="KAF6480370.1"/>
    </source>
</evidence>
<dbReference type="InParanoid" id="A0A7J8I7X4"/>
<dbReference type="GO" id="GO:0006955">
    <property type="term" value="P:immune response"/>
    <property type="evidence" value="ECO:0007669"/>
    <property type="project" value="UniProtKB-ARBA"/>
</dbReference>
<dbReference type="PRINTS" id="PR01473">
    <property type="entry name" value="ICAM"/>
</dbReference>
<dbReference type="InterPro" id="IPR003987">
    <property type="entry name" value="ICAM_VCAM_N"/>
</dbReference>
<evidence type="ECO:0000256" key="8">
    <source>
        <dbReference type="ARBA" id="ARBA00022989"/>
    </source>
</evidence>
<keyword evidence="9 16" id="KW-0472">Membrane</keyword>
<proteinExistence type="inferred from homology"/>
<evidence type="ECO:0000256" key="4">
    <source>
        <dbReference type="ARBA" id="ARBA00022729"/>
    </source>
</evidence>
<keyword evidence="20" id="KW-1185">Reference proteome</keyword>
<feature type="domain" description="Immunoglobulin" evidence="18">
    <location>
        <begin position="316"/>
        <end position="392"/>
    </location>
</feature>
<dbReference type="InterPro" id="IPR036179">
    <property type="entry name" value="Ig-like_dom_sf"/>
</dbReference>
<comment type="subunit">
    <text evidence="14">Homodimer. Interacts with MUC1 and promotes cell aggregation in epithelial cells. Interacts with ARHGEF26/SGEF. Interacts (on T cell side) with CD81, CD247 and CD9 at immunological synapses between antigen-presenting cells and T cells.</text>
</comment>
<evidence type="ECO:0000256" key="12">
    <source>
        <dbReference type="ARBA" id="ARBA00023319"/>
    </source>
</evidence>
<dbReference type="PANTHER" id="PTHR13771">
    <property type="entry name" value="INTERCELLULAR ADHESION MOLECULE"/>
    <property type="match status" value="1"/>
</dbReference>
<keyword evidence="6" id="KW-0832">Ubl conjugation</keyword>
<dbReference type="GO" id="GO:1901701">
    <property type="term" value="P:cellular response to oxygen-containing compound"/>
    <property type="evidence" value="ECO:0007669"/>
    <property type="project" value="UniProtKB-ARBA"/>
</dbReference>
<dbReference type="Proteomes" id="UP000550707">
    <property type="component" value="Unassembled WGS sequence"/>
</dbReference>
<dbReference type="OrthoDB" id="6250964at2759"/>
<dbReference type="GO" id="GO:0005178">
    <property type="term" value="F:integrin binding"/>
    <property type="evidence" value="ECO:0007669"/>
    <property type="project" value="InterPro"/>
</dbReference>
<evidence type="ECO:0000313" key="20">
    <source>
        <dbReference type="Proteomes" id="UP000550707"/>
    </source>
</evidence>
<dbReference type="InterPro" id="IPR013783">
    <property type="entry name" value="Ig-like_fold"/>
</dbReference>
<reference evidence="19 20" key="1">
    <citation type="journal article" date="2020" name="Nature">
        <title>Six reference-quality genomes reveal evolution of bat adaptations.</title>
        <authorList>
            <person name="Jebb D."/>
            <person name="Huang Z."/>
            <person name="Pippel M."/>
            <person name="Hughes G.M."/>
            <person name="Lavrichenko K."/>
            <person name="Devanna P."/>
            <person name="Winkler S."/>
            <person name="Jermiin L.S."/>
            <person name="Skirmuntt E.C."/>
            <person name="Katzourakis A."/>
            <person name="Burkitt-Gray L."/>
            <person name="Ray D.A."/>
            <person name="Sullivan K.A.M."/>
            <person name="Roscito J.G."/>
            <person name="Kirilenko B.M."/>
            <person name="Davalos L.M."/>
            <person name="Corthals A.P."/>
            <person name="Power M.L."/>
            <person name="Jones G."/>
            <person name="Ransome R.D."/>
            <person name="Dechmann D.K.N."/>
            <person name="Locatelli A.G."/>
            <person name="Puechmaille S.J."/>
            <person name="Fedrigo O."/>
            <person name="Jarvis E.D."/>
            <person name="Hiller M."/>
            <person name="Vernes S.C."/>
            <person name="Myers E.W."/>
            <person name="Teeling E.C."/>
        </authorList>
    </citation>
    <scope>NUCLEOTIDE SEQUENCE [LARGE SCALE GENOMIC DNA]</scope>
    <source>
        <strain evidence="19">MMolMol1</strain>
        <tissue evidence="19">Muscle</tissue>
    </source>
</reference>
<comment type="caution">
    <text evidence="19">The sequence shown here is derived from an EMBL/GenBank/DDBJ whole genome shotgun (WGS) entry which is preliminary data.</text>
</comment>
<evidence type="ECO:0000256" key="15">
    <source>
        <dbReference type="ARBA" id="ARBA00040566"/>
    </source>
</evidence>
<dbReference type="AlphaFoldDB" id="A0A7J8I7X4"/>
<dbReference type="FunFam" id="2.60.40.10:FF:000459">
    <property type="entry name" value="Intercellular adhesion molecule 1"/>
    <property type="match status" value="1"/>
</dbReference>
<dbReference type="InterPro" id="IPR013768">
    <property type="entry name" value="ICAM_N"/>
</dbReference>
<dbReference type="SMART" id="SM00409">
    <property type="entry name" value="IG"/>
    <property type="match status" value="3"/>
</dbReference>
<comment type="subcellular location">
    <subcellularLocation>
        <location evidence="1">Membrane</location>
        <topology evidence="1">Single-pass type I membrane protein</topology>
    </subcellularLocation>
</comment>
<evidence type="ECO:0000256" key="1">
    <source>
        <dbReference type="ARBA" id="ARBA00004479"/>
    </source>
</evidence>
<evidence type="ECO:0000256" key="16">
    <source>
        <dbReference type="SAM" id="Phobius"/>
    </source>
</evidence>
<dbReference type="Pfam" id="PF21146">
    <property type="entry name" value="ICAM1_3_5_D2"/>
    <property type="match status" value="1"/>
</dbReference>
<keyword evidence="3 16" id="KW-0812">Transmembrane</keyword>
<accession>A0A7J8I7X4</accession>
<comment type="function">
    <text evidence="13">ICAM proteins are ligands for the leukocyte adhesion protein LFA-1 (integrin alpha-L/beta-2). During leukocyte trans-endothelial migration, ICAM1 engagement promotes the assembly of endothelial apical cups through ARHGEF26/SGEF and RHOG activation.</text>
</comment>
<feature type="chain" id="PRO_5029729609" description="Intercellular adhesion molecule 1" evidence="17">
    <location>
        <begin position="28"/>
        <end position="531"/>
    </location>
</feature>
<dbReference type="FunFam" id="2.60.40.10:FF:000194">
    <property type="entry name" value="Intercellular adhesion molecule 1"/>
    <property type="match status" value="1"/>
</dbReference>
<dbReference type="FunFam" id="2.60.40.10:FF:000641">
    <property type="entry name" value="Intercellular adhesion molecule 1"/>
    <property type="match status" value="1"/>
</dbReference>
<dbReference type="InterPro" id="IPR047012">
    <property type="entry name" value="ICAM_VCAM"/>
</dbReference>
<keyword evidence="4 17" id="KW-0732">Signal</keyword>
<name>A0A7J8I7X4_MOLMO</name>
<feature type="domain" description="Immunoglobulin" evidence="18">
    <location>
        <begin position="33"/>
        <end position="109"/>
    </location>
</feature>
<feature type="domain" description="Immunoglobulin" evidence="18">
    <location>
        <begin position="403"/>
        <end position="475"/>
    </location>
</feature>
<dbReference type="Gene3D" id="2.60.40.10">
    <property type="entry name" value="Immunoglobulins"/>
    <property type="match status" value="5"/>
</dbReference>
<evidence type="ECO:0000256" key="13">
    <source>
        <dbReference type="ARBA" id="ARBA00037418"/>
    </source>
</evidence>
<evidence type="ECO:0000256" key="11">
    <source>
        <dbReference type="ARBA" id="ARBA00023180"/>
    </source>
</evidence>
<keyword evidence="7" id="KW-0130">Cell adhesion</keyword>
<evidence type="ECO:0000259" key="18">
    <source>
        <dbReference type="SMART" id="SM00409"/>
    </source>
</evidence>
<organism evidence="19 20">
    <name type="scientific">Molossus molossus</name>
    <name type="common">Pallas' mastiff bat</name>
    <name type="synonym">Vespertilio molossus</name>
    <dbReference type="NCBI Taxonomy" id="27622"/>
    <lineage>
        <taxon>Eukaryota</taxon>
        <taxon>Metazoa</taxon>
        <taxon>Chordata</taxon>
        <taxon>Craniata</taxon>
        <taxon>Vertebrata</taxon>
        <taxon>Euteleostomi</taxon>
        <taxon>Mammalia</taxon>
        <taxon>Eutheria</taxon>
        <taxon>Laurasiatheria</taxon>
        <taxon>Chiroptera</taxon>
        <taxon>Yangochiroptera</taxon>
        <taxon>Molossidae</taxon>
        <taxon>Molossus</taxon>
    </lineage>
</organism>
<dbReference type="EMBL" id="JACASF010000004">
    <property type="protein sequence ID" value="KAF6480370.1"/>
    <property type="molecule type" value="Genomic_DNA"/>
</dbReference>
<comment type="similarity">
    <text evidence="2">Belongs to the immunoglobulin superfamily. ICAM family.</text>
</comment>
<dbReference type="FunFam" id="2.60.40.10:FF:000648">
    <property type="entry name" value="Intercellular adhesion molecule 1"/>
    <property type="match status" value="1"/>
</dbReference>
<dbReference type="GO" id="GO:0002252">
    <property type="term" value="P:immune effector process"/>
    <property type="evidence" value="ECO:0007669"/>
    <property type="project" value="UniProtKB-ARBA"/>
</dbReference>
<feature type="transmembrane region" description="Helical" evidence="16">
    <location>
        <begin position="481"/>
        <end position="505"/>
    </location>
</feature>
<dbReference type="GO" id="GO:0050900">
    <property type="term" value="P:leukocyte migration"/>
    <property type="evidence" value="ECO:0007669"/>
    <property type="project" value="UniProtKB-ARBA"/>
</dbReference>
<dbReference type="GO" id="GO:0007159">
    <property type="term" value="P:leukocyte cell-cell adhesion"/>
    <property type="evidence" value="ECO:0007669"/>
    <property type="project" value="UniProtKB-ARBA"/>
</dbReference>
<dbReference type="FunFam" id="2.60.40.10:FF:000338">
    <property type="entry name" value="intercellular adhesion molecule 5"/>
    <property type="match status" value="1"/>
</dbReference>
<dbReference type="SUPFAM" id="SSF48726">
    <property type="entry name" value="Immunoglobulin"/>
    <property type="match status" value="5"/>
</dbReference>
<dbReference type="Pfam" id="PF03921">
    <property type="entry name" value="ICAM_N"/>
    <property type="match status" value="1"/>
</dbReference>
<feature type="signal peptide" evidence="17">
    <location>
        <begin position="1"/>
        <end position="27"/>
    </location>
</feature>
<evidence type="ECO:0000256" key="3">
    <source>
        <dbReference type="ARBA" id="ARBA00022692"/>
    </source>
</evidence>
<dbReference type="GO" id="GO:0005886">
    <property type="term" value="C:plasma membrane"/>
    <property type="evidence" value="ECO:0007669"/>
    <property type="project" value="TreeGrafter"/>
</dbReference>
<keyword evidence="8 16" id="KW-1133">Transmembrane helix</keyword>
<evidence type="ECO:0000256" key="14">
    <source>
        <dbReference type="ARBA" id="ARBA00038746"/>
    </source>
</evidence>
<keyword evidence="11" id="KW-0325">Glycoprotein</keyword>
<evidence type="ECO:0000256" key="2">
    <source>
        <dbReference type="ARBA" id="ARBA00005925"/>
    </source>
</evidence>
<evidence type="ECO:0000256" key="9">
    <source>
        <dbReference type="ARBA" id="ARBA00023136"/>
    </source>
</evidence>
<keyword evidence="10" id="KW-1015">Disulfide bond</keyword>